<dbReference type="Proteomes" id="UP000238954">
    <property type="component" value="Chromosome"/>
</dbReference>
<dbReference type="EMBL" id="PHFW01000002">
    <property type="protein sequence ID" value="PQM29335.1"/>
    <property type="molecule type" value="Genomic_DNA"/>
</dbReference>
<keyword evidence="2" id="KW-0560">Oxidoreductase</keyword>
<dbReference type="OrthoDB" id="9803333at2"/>
<dbReference type="NCBIfam" id="NF005559">
    <property type="entry name" value="PRK07231.1"/>
    <property type="match status" value="1"/>
</dbReference>
<dbReference type="InterPro" id="IPR057326">
    <property type="entry name" value="KR_dom"/>
</dbReference>
<evidence type="ECO:0000313" key="4">
    <source>
        <dbReference type="EMBL" id="PQM29335.1"/>
    </source>
</evidence>
<dbReference type="Gene3D" id="3.40.50.720">
    <property type="entry name" value="NAD(P)-binding Rossmann-like Domain"/>
    <property type="match status" value="1"/>
</dbReference>
<keyword evidence="5" id="KW-1185">Reference proteome</keyword>
<dbReference type="AlphaFoldDB" id="A0A2S8BA91"/>
<dbReference type="PRINTS" id="PR00080">
    <property type="entry name" value="SDRFAMILY"/>
</dbReference>
<dbReference type="RefSeq" id="WP_106000775.1">
    <property type="nucleotide sequence ID" value="NZ_CM009578.1"/>
</dbReference>
<evidence type="ECO:0000256" key="2">
    <source>
        <dbReference type="ARBA" id="ARBA00023002"/>
    </source>
</evidence>
<dbReference type="InterPro" id="IPR036291">
    <property type="entry name" value="NAD(P)-bd_dom_sf"/>
</dbReference>
<dbReference type="Pfam" id="PF13561">
    <property type="entry name" value="adh_short_C2"/>
    <property type="match status" value="1"/>
</dbReference>
<evidence type="ECO:0000256" key="1">
    <source>
        <dbReference type="ARBA" id="ARBA00006484"/>
    </source>
</evidence>
<dbReference type="SMART" id="SM00822">
    <property type="entry name" value="PKS_KR"/>
    <property type="match status" value="1"/>
</dbReference>
<feature type="domain" description="Ketoreductase" evidence="3">
    <location>
        <begin position="8"/>
        <end position="147"/>
    </location>
</feature>
<gene>
    <name evidence="4" type="ORF">CVO77_10470</name>
</gene>
<evidence type="ECO:0000259" key="3">
    <source>
        <dbReference type="SMART" id="SM00822"/>
    </source>
</evidence>
<dbReference type="PANTHER" id="PTHR43639">
    <property type="entry name" value="OXIDOREDUCTASE, SHORT-CHAIN DEHYDROGENASE/REDUCTASE FAMILY (AFU_ORTHOLOGUE AFUA_5G02870)"/>
    <property type="match status" value="1"/>
</dbReference>
<name>A0A2S8BA91_9SPHN</name>
<accession>A0A2S8BA91</accession>
<dbReference type="PRINTS" id="PR00081">
    <property type="entry name" value="GDHRDH"/>
</dbReference>
<dbReference type="InterPro" id="IPR002347">
    <property type="entry name" value="SDR_fam"/>
</dbReference>
<protein>
    <submittedName>
        <fullName evidence="4">Oxidoreductase</fullName>
    </submittedName>
</protein>
<comment type="similarity">
    <text evidence="1">Belongs to the short-chain dehydrogenases/reductases (SDR) family.</text>
</comment>
<reference evidence="5" key="1">
    <citation type="submission" date="2017-11" db="EMBL/GenBank/DDBJ databases">
        <title>The complete genome sequence of Sphingopyxis pomeranensis sp. nov. strain WS5A3p.</title>
        <authorList>
            <person name="Kaminski M.A."/>
        </authorList>
    </citation>
    <scope>NUCLEOTIDE SEQUENCE [LARGE SCALE GENOMIC DNA]</scope>
    <source>
        <strain evidence="5">WS5A3p</strain>
    </source>
</reference>
<dbReference type="CDD" id="cd05233">
    <property type="entry name" value="SDR_c"/>
    <property type="match status" value="1"/>
</dbReference>
<dbReference type="FunFam" id="3.40.50.720:FF:000084">
    <property type="entry name" value="Short-chain dehydrogenase reductase"/>
    <property type="match status" value="1"/>
</dbReference>
<dbReference type="SUPFAM" id="SSF51735">
    <property type="entry name" value="NAD(P)-binding Rossmann-fold domains"/>
    <property type="match status" value="1"/>
</dbReference>
<organism evidence="4 5">
    <name type="scientific">Sphingopyxis lindanitolerans</name>
    <dbReference type="NCBI Taxonomy" id="2054227"/>
    <lineage>
        <taxon>Bacteria</taxon>
        <taxon>Pseudomonadati</taxon>
        <taxon>Pseudomonadota</taxon>
        <taxon>Alphaproteobacteria</taxon>
        <taxon>Sphingomonadales</taxon>
        <taxon>Sphingomonadaceae</taxon>
        <taxon>Sphingopyxis</taxon>
    </lineage>
</organism>
<comment type="caution">
    <text evidence="4">The sequence shown here is derived from an EMBL/GenBank/DDBJ whole genome shotgun (WGS) entry which is preliminary data.</text>
</comment>
<sequence length="253" mass="25984">MTKSLEGRVALITGASRGLGREIAQRLAQDGASVALLDRKAHWAEDLVAEIESTGGKAVALGSDVSDRKALTAAFESAVSALGRLDIVVNNAMWTKYAAIEDIDEESLDRMLGVGVAGIIWGTQAAAAAMRQQGGGSIVNIASVSARLGLPQAMVYCGIKAAVEGMTRSAAIELAPAGIRVNAVAPSTVATEGVRAMLDEATFEARVASTPLGRLGATSDIAEAVLFFADPMRSGFVTGQSLLVDGGISVALR</sequence>
<dbReference type="PANTHER" id="PTHR43639:SF1">
    <property type="entry name" value="SHORT-CHAIN DEHYDROGENASE_REDUCTASE FAMILY PROTEIN"/>
    <property type="match status" value="1"/>
</dbReference>
<proteinExistence type="inferred from homology"/>
<evidence type="ECO:0000313" key="5">
    <source>
        <dbReference type="Proteomes" id="UP000238954"/>
    </source>
</evidence>
<dbReference type="GO" id="GO:0016491">
    <property type="term" value="F:oxidoreductase activity"/>
    <property type="evidence" value="ECO:0007669"/>
    <property type="project" value="UniProtKB-KW"/>
</dbReference>